<reference evidence="3 4" key="1">
    <citation type="submission" date="2014-09" db="EMBL/GenBank/DDBJ databases">
        <authorList>
            <person name="Urmite Genomes Urmite Genomes"/>
        </authorList>
    </citation>
    <scope>NUCLEOTIDE SEQUENCE [LARGE SCALE GENOMIC DNA]</scope>
    <source>
        <strain evidence="3 4">ES2</strain>
    </source>
</reference>
<dbReference type="Proteomes" id="UP000043699">
    <property type="component" value="Unassembled WGS sequence"/>
</dbReference>
<dbReference type="InterPro" id="IPR016024">
    <property type="entry name" value="ARM-type_fold"/>
</dbReference>
<dbReference type="EMBL" id="CCXS01000001">
    <property type="protein sequence ID" value="CEG22135.1"/>
    <property type="molecule type" value="Genomic_DNA"/>
</dbReference>
<organism evidence="3 4">
    <name type="scientific">Planococcus massiliensis</name>
    <dbReference type="NCBI Taxonomy" id="1499687"/>
    <lineage>
        <taxon>Bacteria</taxon>
        <taxon>Bacillati</taxon>
        <taxon>Bacillota</taxon>
        <taxon>Bacilli</taxon>
        <taxon>Bacillales</taxon>
        <taxon>Caryophanaceae</taxon>
        <taxon>Planococcus</taxon>
    </lineage>
</organism>
<evidence type="ECO:0000313" key="3">
    <source>
        <dbReference type="EMBL" id="CEG22135.1"/>
    </source>
</evidence>
<evidence type="ECO:0000256" key="2">
    <source>
        <dbReference type="SAM" id="Phobius"/>
    </source>
</evidence>
<dbReference type="STRING" id="1499687.BN1080_01056"/>
<gene>
    <name evidence="3" type="ORF">BN1080_01056</name>
</gene>
<keyword evidence="4" id="KW-1185">Reference proteome</keyword>
<keyword evidence="1" id="KW-0677">Repeat</keyword>
<keyword evidence="2" id="KW-0472">Membrane</keyword>
<dbReference type="Gene3D" id="1.25.10.10">
    <property type="entry name" value="Leucine-rich Repeat Variant"/>
    <property type="match status" value="1"/>
</dbReference>
<feature type="transmembrane region" description="Helical" evidence="2">
    <location>
        <begin position="6"/>
        <end position="28"/>
    </location>
</feature>
<dbReference type="InterPro" id="IPR000357">
    <property type="entry name" value="HEAT"/>
</dbReference>
<name>A0A098EJY1_9BACL</name>
<dbReference type="InterPro" id="IPR021133">
    <property type="entry name" value="HEAT_type_2"/>
</dbReference>
<evidence type="ECO:0000313" key="4">
    <source>
        <dbReference type="Proteomes" id="UP000043699"/>
    </source>
</evidence>
<dbReference type="SUPFAM" id="SSF48371">
    <property type="entry name" value="ARM repeat"/>
    <property type="match status" value="1"/>
</dbReference>
<proteinExistence type="predicted"/>
<accession>A0A098EJY1</accession>
<keyword evidence="2" id="KW-0812">Transmembrane</keyword>
<evidence type="ECO:0000256" key="1">
    <source>
        <dbReference type="ARBA" id="ARBA00022737"/>
    </source>
</evidence>
<dbReference type="Pfam" id="PF02985">
    <property type="entry name" value="HEAT"/>
    <property type="match status" value="1"/>
</dbReference>
<protein>
    <submittedName>
        <fullName evidence="3">HEAT repeat protein</fullName>
    </submittedName>
</protein>
<sequence length="352" mass="41228">MRMVQTFLWVVVGLLAVQLVLLAVLIVGKQKALKRQRKIAWVKGQVMPIYRQFIEAPEQKWMEPQLPSNKSIRQAAIEEMLIDFQETYKDQKERNRITDLAERHLAPRYQSILKNGGWAERINALYFIEDFRIASLKEEVFSHFKSLAKQDDEYWQCLRAAAILQEPKVVDVLFEESNLSVGFAKELLMRMDEELHQRIMARMFMKDDAPENLLYAFIMLNGERKSERFFPFVEKLMTDERKEVRIKAMKSLTHYGRLSDPKKLSAFFISLFWEERMYAAKLAGACKLTDFKEQLIQLFTDPVWWVRFAAADNLQEFEDGNALLHEIASTSEDAYARDVARHMLTKKGGGNR</sequence>
<dbReference type="PROSITE" id="PS50077">
    <property type="entry name" value="HEAT_REPEAT"/>
    <property type="match status" value="1"/>
</dbReference>
<dbReference type="AlphaFoldDB" id="A0A098EJY1"/>
<keyword evidence="2" id="KW-1133">Transmembrane helix</keyword>
<dbReference type="InterPro" id="IPR011989">
    <property type="entry name" value="ARM-like"/>
</dbReference>